<sequence length="207" mass="22755">MNHSLSSDFPITDESCKAATGKTLAEWYASLDAEGALAKGRRAAVQFLHEQTKEPWWSTTLAVEYEKLRGVTKKDGLPEGYFICSTKTLGVPVVAAFRAWTDAQGWSEWLGKALSGEVAEGAAVEIESGERLSFSRIRENKDLRFTFECEGYSTPSQVEVQFQDKGGKTGLLVNHTRLQTRSDADSARAAWSVALDSLKKLVESRGS</sequence>
<dbReference type="Pfam" id="PF08327">
    <property type="entry name" value="AHSA1"/>
    <property type="match status" value="1"/>
</dbReference>
<dbReference type="SUPFAM" id="SSF55961">
    <property type="entry name" value="Bet v1-like"/>
    <property type="match status" value="1"/>
</dbReference>
<dbReference type="InterPro" id="IPR013538">
    <property type="entry name" value="ASHA1/2-like_C"/>
</dbReference>
<evidence type="ECO:0000259" key="2">
    <source>
        <dbReference type="Pfam" id="PF08327"/>
    </source>
</evidence>
<dbReference type="KEGG" id="npy:NPRO_10020"/>
<dbReference type="AlphaFoldDB" id="A0A809S444"/>
<dbReference type="InterPro" id="IPR023393">
    <property type="entry name" value="START-like_dom_sf"/>
</dbReference>
<comment type="similarity">
    <text evidence="1">Belongs to the AHA1 family.</text>
</comment>
<feature type="domain" description="Activator of Hsp90 ATPase homologue 1/2-like C-terminal" evidence="2">
    <location>
        <begin position="92"/>
        <end position="203"/>
    </location>
</feature>
<protein>
    <recommendedName>
        <fullName evidence="2">Activator of Hsp90 ATPase homologue 1/2-like C-terminal domain-containing protein</fullName>
    </recommendedName>
</protein>
<name>A0A809S444_9BACT</name>
<evidence type="ECO:0000313" key="4">
    <source>
        <dbReference type="Proteomes" id="UP000662873"/>
    </source>
</evidence>
<organism evidence="3 4">
    <name type="scientific">Candidatus Nitrosymbiomonas proteolyticus</name>
    <dbReference type="NCBI Taxonomy" id="2608984"/>
    <lineage>
        <taxon>Bacteria</taxon>
        <taxon>Bacillati</taxon>
        <taxon>Armatimonadota</taxon>
        <taxon>Armatimonadota incertae sedis</taxon>
        <taxon>Candidatus Nitrosymbiomonas</taxon>
    </lineage>
</organism>
<dbReference type="Proteomes" id="UP000662873">
    <property type="component" value="Chromosome"/>
</dbReference>
<accession>A0A809S444</accession>
<evidence type="ECO:0000256" key="1">
    <source>
        <dbReference type="ARBA" id="ARBA00006817"/>
    </source>
</evidence>
<dbReference type="Gene3D" id="3.30.530.20">
    <property type="match status" value="1"/>
</dbReference>
<gene>
    <name evidence="3" type="ORF">NPRO_10020</name>
</gene>
<dbReference type="EMBL" id="AP021858">
    <property type="protein sequence ID" value="BBO23407.1"/>
    <property type="molecule type" value="Genomic_DNA"/>
</dbReference>
<evidence type="ECO:0000313" key="3">
    <source>
        <dbReference type="EMBL" id="BBO23407.1"/>
    </source>
</evidence>
<reference evidence="3" key="1">
    <citation type="journal article" name="DNA Res.">
        <title>The physiological potential of anammox bacteria as revealed by their core genome structure.</title>
        <authorList>
            <person name="Okubo T."/>
            <person name="Toyoda A."/>
            <person name="Fukuhara K."/>
            <person name="Uchiyama I."/>
            <person name="Harigaya Y."/>
            <person name="Kuroiwa M."/>
            <person name="Suzuki T."/>
            <person name="Murakami Y."/>
            <person name="Suwa Y."/>
            <person name="Takami H."/>
        </authorList>
    </citation>
    <scope>NUCLEOTIDE SEQUENCE</scope>
    <source>
        <strain evidence="3">317325-2</strain>
    </source>
</reference>
<dbReference type="CDD" id="cd07814">
    <property type="entry name" value="SRPBCC_CalC_Aha1-like"/>
    <property type="match status" value="1"/>
</dbReference>
<proteinExistence type="inferred from homology"/>